<keyword evidence="1" id="KW-0812">Transmembrane</keyword>
<reference evidence="2" key="1">
    <citation type="journal article" date="2025" name="Foods">
        <title>Unveiling the Microbial Signatures of Arabica Coffee Cherries: Insights into Ripeness Specific Diversity, Functional Traits, and Implications for Quality and Safety.</title>
        <authorList>
            <consortium name="RefSeq"/>
            <person name="Tenea G.N."/>
            <person name="Cifuentes V."/>
            <person name="Reyes P."/>
            <person name="Cevallos-Vallejos M."/>
        </authorList>
    </citation>
    <scope>NUCLEOTIDE SEQUENCE [LARGE SCALE GENOMIC DNA]</scope>
</reference>
<gene>
    <name evidence="3" type="primary">LOC140035158</name>
</gene>
<accession>A0ABM4WGX1</accession>
<reference evidence="3" key="2">
    <citation type="submission" date="2025-08" db="UniProtKB">
        <authorList>
            <consortium name="RefSeq"/>
        </authorList>
    </citation>
    <scope>IDENTIFICATION</scope>
    <source>
        <tissue evidence="3">Leaves</tissue>
    </source>
</reference>
<feature type="transmembrane region" description="Helical" evidence="1">
    <location>
        <begin position="69"/>
        <end position="99"/>
    </location>
</feature>
<organism evidence="2 3">
    <name type="scientific">Coffea arabica</name>
    <name type="common">Arabian coffee</name>
    <dbReference type="NCBI Taxonomy" id="13443"/>
    <lineage>
        <taxon>Eukaryota</taxon>
        <taxon>Viridiplantae</taxon>
        <taxon>Streptophyta</taxon>
        <taxon>Embryophyta</taxon>
        <taxon>Tracheophyta</taxon>
        <taxon>Spermatophyta</taxon>
        <taxon>Magnoliopsida</taxon>
        <taxon>eudicotyledons</taxon>
        <taxon>Gunneridae</taxon>
        <taxon>Pentapetalae</taxon>
        <taxon>asterids</taxon>
        <taxon>lamiids</taxon>
        <taxon>Gentianales</taxon>
        <taxon>Rubiaceae</taxon>
        <taxon>Ixoroideae</taxon>
        <taxon>Gardenieae complex</taxon>
        <taxon>Bertiereae - Coffeeae clade</taxon>
        <taxon>Coffeeae</taxon>
        <taxon>Coffea</taxon>
    </lineage>
</organism>
<sequence length="180" mass="20009">MSDLGHGECFWFIVSVVGTAIGLSSIVVLREYSGYGMLILFICGYIYFGLLLCSFVIHRHAQQKCIGNLGKLVVDVIATSAAMALRQLLGFNLCTLFALVGFTMDLHTVAQSLHIAYDVSIWDIMLESIMQVVAYLMWENKHMVTVVLMLVGAVTLYRYASYSPPVMPVVDSQLLEKQLC</sequence>
<evidence type="ECO:0000256" key="1">
    <source>
        <dbReference type="SAM" id="Phobius"/>
    </source>
</evidence>
<keyword evidence="2" id="KW-1185">Reference proteome</keyword>
<feature type="transmembrane region" description="Helical" evidence="1">
    <location>
        <begin position="143"/>
        <end position="160"/>
    </location>
</feature>
<evidence type="ECO:0000313" key="3">
    <source>
        <dbReference type="RefSeq" id="XP_071931037.1"/>
    </source>
</evidence>
<feature type="transmembrane region" description="Helical" evidence="1">
    <location>
        <begin position="35"/>
        <end position="57"/>
    </location>
</feature>
<proteinExistence type="predicted"/>
<protein>
    <submittedName>
        <fullName evidence="3">Uncharacterized protein</fullName>
    </submittedName>
</protein>
<keyword evidence="1" id="KW-0472">Membrane</keyword>
<dbReference type="RefSeq" id="XP_071931037.1">
    <property type="nucleotide sequence ID" value="XM_072074936.1"/>
</dbReference>
<keyword evidence="1" id="KW-1133">Transmembrane helix</keyword>
<dbReference type="GeneID" id="140035158"/>
<evidence type="ECO:0000313" key="2">
    <source>
        <dbReference type="Proteomes" id="UP001652660"/>
    </source>
</evidence>
<feature type="transmembrane region" description="Helical" evidence="1">
    <location>
        <begin position="119"/>
        <end position="138"/>
    </location>
</feature>
<dbReference type="Proteomes" id="UP001652660">
    <property type="component" value="Chromosome 1c"/>
</dbReference>
<feature type="transmembrane region" description="Helical" evidence="1">
    <location>
        <begin position="9"/>
        <end position="29"/>
    </location>
</feature>
<name>A0ABM4WGX1_COFAR</name>